<keyword evidence="2" id="KW-1185">Reference proteome</keyword>
<organism evidence="1 2">
    <name type="scientific">Sinorhizobium terangae</name>
    <dbReference type="NCBI Taxonomy" id="110322"/>
    <lineage>
        <taxon>Bacteria</taxon>
        <taxon>Pseudomonadati</taxon>
        <taxon>Pseudomonadota</taxon>
        <taxon>Alphaproteobacteria</taxon>
        <taxon>Hyphomicrobiales</taxon>
        <taxon>Rhizobiaceae</taxon>
        <taxon>Sinorhizobium/Ensifer group</taxon>
        <taxon>Sinorhizobium</taxon>
    </lineage>
</organism>
<dbReference type="Proteomes" id="UP000439983">
    <property type="component" value="Unassembled WGS sequence"/>
</dbReference>
<dbReference type="RefSeq" id="WP_153440832.1">
    <property type="nucleotide sequence ID" value="NZ_CP121659.1"/>
</dbReference>
<name>A0A6N7LGL2_SINTE</name>
<dbReference type="OrthoDB" id="8100807at2"/>
<dbReference type="AlphaFoldDB" id="A0A6N7LGL2"/>
<reference evidence="1 2" key="1">
    <citation type="journal article" date="2013" name="Genome Biol.">
        <title>Comparative genomics of the core and accessory genomes of 48 Sinorhizobium strains comprising five genospecies.</title>
        <authorList>
            <person name="Sugawara M."/>
            <person name="Epstein B."/>
            <person name="Badgley B.D."/>
            <person name="Unno T."/>
            <person name="Xu L."/>
            <person name="Reese J."/>
            <person name="Gyaneshwar P."/>
            <person name="Denny R."/>
            <person name="Mudge J."/>
            <person name="Bharti A.K."/>
            <person name="Farmer A.D."/>
            <person name="May G.D."/>
            <person name="Woodward J.E."/>
            <person name="Medigue C."/>
            <person name="Vallenet D."/>
            <person name="Lajus A."/>
            <person name="Rouy Z."/>
            <person name="Martinez-Vaz B."/>
            <person name="Tiffin P."/>
            <person name="Young N.D."/>
            <person name="Sadowsky M.J."/>
        </authorList>
    </citation>
    <scope>NUCLEOTIDE SEQUENCE [LARGE SCALE GENOMIC DNA]</scope>
    <source>
        <strain evidence="1 2">USDA4894</strain>
    </source>
</reference>
<dbReference type="EMBL" id="WITC01000084">
    <property type="protein sequence ID" value="MQX16927.1"/>
    <property type="molecule type" value="Genomic_DNA"/>
</dbReference>
<accession>A0A6N7LGL2</accession>
<gene>
    <name evidence="1" type="ORF">GHK62_19840</name>
</gene>
<comment type="caution">
    <text evidence="1">The sequence shown here is derived from an EMBL/GenBank/DDBJ whole genome shotgun (WGS) entry which is preliminary data.</text>
</comment>
<sequence>MNPFNNFRDYPILPGEVAILEGVLHKALEERNLAMGSEEAEEVAQRIAKLYQAGVKDPEQIWQMIRTI</sequence>
<proteinExistence type="predicted"/>
<evidence type="ECO:0000313" key="2">
    <source>
        <dbReference type="Proteomes" id="UP000439983"/>
    </source>
</evidence>
<evidence type="ECO:0000313" key="1">
    <source>
        <dbReference type="EMBL" id="MQX16927.1"/>
    </source>
</evidence>
<protein>
    <submittedName>
        <fullName evidence="1">Uncharacterized protein</fullName>
    </submittedName>
</protein>